<keyword evidence="4" id="KW-1185">Reference proteome</keyword>
<proteinExistence type="inferred from homology"/>
<sequence length="71" mass="8103">MQTIRLLGKPYRVRCPAGQEQALQRSAQLLNERLQQTQRKAGLTAREDIIMMTALNMCHQELSTDNDESSD</sequence>
<reference evidence="3 4" key="1">
    <citation type="submission" date="2021-10" db="EMBL/GenBank/DDBJ databases">
        <title>Draft genome of Aestuariibacter halophilus JC2043.</title>
        <authorList>
            <person name="Emsley S.A."/>
            <person name="Pfannmuller K.M."/>
            <person name="Ushijima B."/>
            <person name="Saw J.H."/>
            <person name="Videau P."/>
        </authorList>
    </citation>
    <scope>NUCLEOTIDE SEQUENCE [LARGE SCALE GENOMIC DNA]</scope>
    <source>
        <strain evidence="3 4">JC2043</strain>
    </source>
</reference>
<dbReference type="EMBL" id="JAJEWP010000002">
    <property type="protein sequence ID" value="MCC2616496.1"/>
    <property type="molecule type" value="Genomic_DNA"/>
</dbReference>
<organism evidence="3 4">
    <name type="scientific">Fluctibacter halophilus</name>
    <dbReference type="NCBI Taxonomy" id="226011"/>
    <lineage>
        <taxon>Bacteria</taxon>
        <taxon>Pseudomonadati</taxon>
        <taxon>Pseudomonadota</taxon>
        <taxon>Gammaproteobacteria</taxon>
        <taxon>Alteromonadales</taxon>
        <taxon>Alteromonadaceae</taxon>
        <taxon>Fluctibacter</taxon>
    </lineage>
</organism>
<protein>
    <submittedName>
        <fullName evidence="3">Cell division protein ZapA</fullName>
    </submittedName>
</protein>
<dbReference type="RefSeq" id="WP_229159879.1">
    <property type="nucleotide sequence ID" value="NZ_JAJEWP010000002.1"/>
</dbReference>
<dbReference type="GO" id="GO:0051301">
    <property type="term" value="P:cell division"/>
    <property type="evidence" value="ECO:0007669"/>
    <property type="project" value="UniProtKB-KW"/>
</dbReference>
<dbReference type="Gene3D" id="3.30.160.880">
    <property type="entry name" value="Cell division protein ZapA protomer, N-terminal domain"/>
    <property type="match status" value="1"/>
</dbReference>
<name>A0ABS8G8K9_9ALTE</name>
<keyword evidence="3" id="KW-0131">Cell cycle</keyword>
<comment type="caution">
    <text evidence="3">The sequence shown here is derived from an EMBL/GenBank/DDBJ whole genome shotgun (WGS) entry which is preliminary data.</text>
</comment>
<accession>A0ABS8G8K9</accession>
<dbReference type="InterPro" id="IPR007838">
    <property type="entry name" value="Cell_div_ZapA-like"/>
</dbReference>
<evidence type="ECO:0000256" key="2">
    <source>
        <dbReference type="ARBA" id="ARBA00023054"/>
    </source>
</evidence>
<dbReference type="Pfam" id="PF05164">
    <property type="entry name" value="ZapA"/>
    <property type="match status" value="1"/>
</dbReference>
<dbReference type="Proteomes" id="UP001520878">
    <property type="component" value="Unassembled WGS sequence"/>
</dbReference>
<evidence type="ECO:0000313" key="4">
    <source>
        <dbReference type="Proteomes" id="UP001520878"/>
    </source>
</evidence>
<dbReference type="InterPro" id="IPR042233">
    <property type="entry name" value="Cell_div_ZapA_N"/>
</dbReference>
<keyword evidence="3" id="KW-0132">Cell division</keyword>
<dbReference type="SUPFAM" id="SSF102829">
    <property type="entry name" value="Cell division protein ZapA-like"/>
    <property type="match status" value="1"/>
</dbReference>
<gene>
    <name evidence="3" type="ORF">LJ739_09615</name>
</gene>
<evidence type="ECO:0000256" key="1">
    <source>
        <dbReference type="ARBA" id="ARBA00010074"/>
    </source>
</evidence>
<comment type="similarity">
    <text evidence="1">Belongs to the ZapA family. Type 1 subfamily.</text>
</comment>
<keyword evidence="2" id="KW-0175">Coiled coil</keyword>
<dbReference type="InterPro" id="IPR036192">
    <property type="entry name" value="Cell_div_ZapA-like_sf"/>
</dbReference>
<evidence type="ECO:0000313" key="3">
    <source>
        <dbReference type="EMBL" id="MCC2616496.1"/>
    </source>
</evidence>